<organism evidence="4 5">
    <name type="scientific">Luteolibacter soli</name>
    <dbReference type="NCBI Taxonomy" id="3135280"/>
    <lineage>
        <taxon>Bacteria</taxon>
        <taxon>Pseudomonadati</taxon>
        <taxon>Verrucomicrobiota</taxon>
        <taxon>Verrucomicrobiia</taxon>
        <taxon>Verrucomicrobiales</taxon>
        <taxon>Verrucomicrobiaceae</taxon>
        <taxon>Luteolibacter</taxon>
    </lineage>
</organism>
<dbReference type="InterPro" id="IPR019554">
    <property type="entry name" value="Soluble_ligand-bd"/>
</dbReference>
<dbReference type="Gene3D" id="3.10.560.10">
    <property type="entry name" value="Outer membrane lipoprotein wza domain like"/>
    <property type="match status" value="1"/>
</dbReference>
<accession>A0ABU9AS48</accession>
<feature type="signal peptide" evidence="2">
    <location>
        <begin position="1"/>
        <end position="19"/>
    </location>
</feature>
<keyword evidence="2" id="KW-0732">Signal</keyword>
<protein>
    <submittedName>
        <fullName evidence="4">SLBB domain-containing protein</fullName>
    </submittedName>
</protein>
<gene>
    <name evidence="4" type="ORF">WKV53_08510</name>
</gene>
<evidence type="ECO:0000313" key="4">
    <source>
        <dbReference type="EMBL" id="MEK7950534.1"/>
    </source>
</evidence>
<evidence type="ECO:0000313" key="5">
    <source>
        <dbReference type="Proteomes" id="UP001371305"/>
    </source>
</evidence>
<evidence type="ECO:0000256" key="1">
    <source>
        <dbReference type="SAM" id="MobiDB-lite"/>
    </source>
</evidence>
<reference evidence="4 5" key="1">
    <citation type="submission" date="2024-04" db="EMBL/GenBank/DDBJ databases">
        <title>Luteolibacter sp. isolated from soil.</title>
        <authorList>
            <person name="An J."/>
        </authorList>
    </citation>
    <scope>NUCLEOTIDE SEQUENCE [LARGE SCALE GENOMIC DNA]</scope>
    <source>
        <strain evidence="4 5">Y139</strain>
    </source>
</reference>
<feature type="chain" id="PRO_5047299862" evidence="2">
    <location>
        <begin position="20"/>
        <end position="162"/>
    </location>
</feature>
<dbReference type="Proteomes" id="UP001371305">
    <property type="component" value="Unassembled WGS sequence"/>
</dbReference>
<feature type="domain" description="Soluble ligand binding" evidence="3">
    <location>
        <begin position="84"/>
        <end position="128"/>
    </location>
</feature>
<proteinExistence type="predicted"/>
<evidence type="ECO:0000259" key="3">
    <source>
        <dbReference type="Pfam" id="PF10531"/>
    </source>
</evidence>
<feature type="region of interest" description="Disordered" evidence="1">
    <location>
        <begin position="25"/>
        <end position="63"/>
    </location>
</feature>
<evidence type="ECO:0000256" key="2">
    <source>
        <dbReference type="SAM" id="SignalP"/>
    </source>
</evidence>
<feature type="compositionally biased region" description="Basic and acidic residues" evidence="1">
    <location>
        <begin position="35"/>
        <end position="46"/>
    </location>
</feature>
<dbReference type="EMBL" id="JBBUKT010000003">
    <property type="protein sequence ID" value="MEK7950534.1"/>
    <property type="molecule type" value="Genomic_DNA"/>
</dbReference>
<keyword evidence="5" id="KW-1185">Reference proteome</keyword>
<name>A0ABU9AS48_9BACT</name>
<dbReference type="Pfam" id="PF10531">
    <property type="entry name" value="SLBB"/>
    <property type="match status" value="1"/>
</dbReference>
<comment type="caution">
    <text evidence="4">The sequence shown here is derived from an EMBL/GenBank/DDBJ whole genome shotgun (WGS) entry which is preliminary data.</text>
</comment>
<sequence>MRPWMLQGLAIGCLLTAAAAVVQKETSKATSPEAAADRKFLSERSHRSPSGASPAKLPTKMRGLRKDESYASRMQNRFEEGDHVTVGGQVYSPGPVLVGSSSTLQSVIAKAGGVTPFGALNRVRLTRGATCTEYNLNTAEGRDTAVQSKDTIEVPQKNVIGR</sequence>
<dbReference type="RefSeq" id="WP_341404142.1">
    <property type="nucleotide sequence ID" value="NZ_JBBUKT010000003.1"/>
</dbReference>